<dbReference type="EMBL" id="WJBC01000042">
    <property type="protein sequence ID" value="MBC3805638.1"/>
    <property type="molecule type" value="Genomic_DNA"/>
</dbReference>
<gene>
    <name evidence="7" type="ORF">GH808_14605</name>
</gene>
<evidence type="ECO:0000256" key="1">
    <source>
        <dbReference type="ARBA" id="ARBA00004141"/>
    </source>
</evidence>
<feature type="domain" description="Glycosyltransferase 2-like" evidence="5">
    <location>
        <begin position="5"/>
        <end position="145"/>
    </location>
</feature>
<dbReference type="InterPro" id="IPR007267">
    <property type="entry name" value="GtrA_DPMS_TM"/>
</dbReference>
<organism evidence="7 8">
    <name type="scientific">Acetobacterium fimetarium</name>
    <dbReference type="NCBI Taxonomy" id="52691"/>
    <lineage>
        <taxon>Bacteria</taxon>
        <taxon>Bacillati</taxon>
        <taxon>Bacillota</taxon>
        <taxon>Clostridia</taxon>
        <taxon>Eubacteriales</taxon>
        <taxon>Eubacteriaceae</taxon>
        <taxon>Acetobacterium</taxon>
    </lineage>
</organism>
<evidence type="ECO:0000256" key="4">
    <source>
        <dbReference type="ARBA" id="ARBA00023136"/>
    </source>
</evidence>
<keyword evidence="8" id="KW-1185">Reference proteome</keyword>
<reference evidence="7 8" key="1">
    <citation type="journal article" date="2020" name="mSystems">
        <title>Defining Genomic and Predicted Metabolic Features of the Acetobacterium Genus.</title>
        <authorList>
            <person name="Ross D.E."/>
            <person name="Marshall C.W."/>
            <person name="Gulliver D."/>
            <person name="May H.D."/>
            <person name="Norman R.S."/>
        </authorList>
    </citation>
    <scope>NUCLEOTIDE SEQUENCE [LARGE SCALE GENOMIC DNA]</scope>
    <source>
        <strain evidence="7 8">DSM 8238</strain>
    </source>
</reference>
<dbReference type="InterPro" id="IPR001173">
    <property type="entry name" value="Glyco_trans_2-like"/>
</dbReference>
<proteinExistence type="predicted"/>
<dbReference type="InterPro" id="IPR029044">
    <property type="entry name" value="Nucleotide-diphossugar_trans"/>
</dbReference>
<sequence length="357" mass="40412">MKSVVIIPALNPDEKLIELVEELKQTDIRVVIINDGSEEKYDNVFKILKYKFRSQICTHTKNMGKGVALKTGIRYASLKYPDCNGYITADADGQHSVADILKVSDALEKNPDSLVLGTRNFNETNIPFKSRWGNRITSFVFHLSTSQRCPDTQTGLRGIPQKLTETCLSIPGNRYEYEMNMLLEMARNQIPFVYVPIETIYLEDNQSSHFHAVKDSLCIYLNILKFSLSSLASALIDLSLFTVFINYLFGAGSVGILAATVMARVMSGCVNYMINKHWVFQSKSNNTSEALQYLTLFCSQMMLSWVLVTSLSNLSVHLTVIKVLVDSTLFLISYQIQKNFIFHKLNFPSLIDRIKPL</sequence>
<dbReference type="Pfam" id="PF04138">
    <property type="entry name" value="GtrA_DPMS_TM"/>
    <property type="match status" value="1"/>
</dbReference>
<evidence type="ECO:0000313" key="8">
    <source>
        <dbReference type="Proteomes" id="UP000603234"/>
    </source>
</evidence>
<name>A0ABR6WYC8_9FIRM</name>
<comment type="subcellular location">
    <subcellularLocation>
        <location evidence="1">Membrane</location>
        <topology evidence="1">Multi-pass membrane protein</topology>
    </subcellularLocation>
</comment>
<keyword evidence="2" id="KW-0812">Transmembrane</keyword>
<evidence type="ECO:0000259" key="6">
    <source>
        <dbReference type="Pfam" id="PF04138"/>
    </source>
</evidence>
<protein>
    <submittedName>
        <fullName evidence="7">Glycosyltransferase</fullName>
    </submittedName>
</protein>
<evidence type="ECO:0000256" key="2">
    <source>
        <dbReference type="ARBA" id="ARBA00022692"/>
    </source>
</evidence>
<keyword evidence="3" id="KW-1133">Transmembrane helix</keyword>
<dbReference type="Gene3D" id="3.90.550.10">
    <property type="entry name" value="Spore Coat Polysaccharide Biosynthesis Protein SpsA, Chain A"/>
    <property type="match status" value="1"/>
</dbReference>
<keyword evidence="4" id="KW-0472">Membrane</keyword>
<dbReference type="PANTHER" id="PTHR10859">
    <property type="entry name" value="GLYCOSYL TRANSFERASE"/>
    <property type="match status" value="1"/>
</dbReference>
<dbReference type="CDD" id="cd04179">
    <property type="entry name" value="DPM_DPG-synthase_like"/>
    <property type="match status" value="1"/>
</dbReference>
<dbReference type="Proteomes" id="UP000603234">
    <property type="component" value="Unassembled WGS sequence"/>
</dbReference>
<comment type="caution">
    <text evidence="7">The sequence shown here is derived from an EMBL/GenBank/DDBJ whole genome shotgun (WGS) entry which is preliminary data.</text>
</comment>
<evidence type="ECO:0000313" key="7">
    <source>
        <dbReference type="EMBL" id="MBC3805638.1"/>
    </source>
</evidence>
<dbReference type="RefSeq" id="WP_186843526.1">
    <property type="nucleotide sequence ID" value="NZ_WJBC01000042.1"/>
</dbReference>
<dbReference type="Pfam" id="PF00535">
    <property type="entry name" value="Glycos_transf_2"/>
    <property type="match status" value="1"/>
</dbReference>
<accession>A0ABR6WYC8</accession>
<dbReference type="PANTHER" id="PTHR10859:SF114">
    <property type="entry name" value="DOLICHOL-PHOSPHATE MANNOSYLTRANSFERASE"/>
    <property type="match status" value="1"/>
</dbReference>
<dbReference type="SUPFAM" id="SSF53448">
    <property type="entry name" value="Nucleotide-diphospho-sugar transferases"/>
    <property type="match status" value="1"/>
</dbReference>
<evidence type="ECO:0000259" key="5">
    <source>
        <dbReference type="Pfam" id="PF00535"/>
    </source>
</evidence>
<feature type="domain" description="GtrA/DPMS transmembrane" evidence="6">
    <location>
        <begin position="225"/>
        <end position="342"/>
    </location>
</feature>
<evidence type="ECO:0000256" key="3">
    <source>
        <dbReference type="ARBA" id="ARBA00022989"/>
    </source>
</evidence>